<dbReference type="Gene3D" id="3.40.50.300">
    <property type="entry name" value="P-loop containing nucleotide triphosphate hydrolases"/>
    <property type="match status" value="1"/>
</dbReference>
<dbReference type="SUPFAM" id="SSF52540">
    <property type="entry name" value="P-loop containing nucleoside triphosphate hydrolases"/>
    <property type="match status" value="1"/>
</dbReference>
<dbReference type="InterPro" id="IPR000792">
    <property type="entry name" value="Tscrpt_reg_LuxR_C"/>
</dbReference>
<dbReference type="Proteomes" id="UP000807309">
    <property type="component" value="Unassembled WGS sequence"/>
</dbReference>
<dbReference type="CDD" id="cd06170">
    <property type="entry name" value="LuxR_C_like"/>
    <property type="match status" value="1"/>
</dbReference>
<dbReference type="Pfam" id="PF00196">
    <property type="entry name" value="GerE"/>
    <property type="match status" value="1"/>
</dbReference>
<proteinExistence type="predicted"/>
<reference evidence="2 3" key="1">
    <citation type="submission" date="2020-10" db="EMBL/GenBank/DDBJ databases">
        <title>Identification of Nocardia species via Next-generation sequencing and recognition of intraspecies genetic diversity.</title>
        <authorList>
            <person name="Li P."/>
            <person name="Li P."/>
            <person name="Lu B."/>
        </authorList>
    </citation>
    <scope>NUCLEOTIDE SEQUENCE [LARGE SCALE GENOMIC DNA]</scope>
    <source>
        <strain evidence="2 3">N-11</strain>
    </source>
</reference>
<dbReference type="PROSITE" id="PS50043">
    <property type="entry name" value="HTH_LUXR_2"/>
    <property type="match status" value="1"/>
</dbReference>
<dbReference type="InterPro" id="IPR016032">
    <property type="entry name" value="Sig_transdc_resp-reg_C-effctor"/>
</dbReference>
<evidence type="ECO:0000313" key="3">
    <source>
        <dbReference type="Proteomes" id="UP000807309"/>
    </source>
</evidence>
<evidence type="ECO:0000313" key="2">
    <source>
        <dbReference type="EMBL" id="MBF6227808.1"/>
    </source>
</evidence>
<dbReference type="SUPFAM" id="SSF46894">
    <property type="entry name" value="C-terminal effector domain of the bipartite response regulators"/>
    <property type="match status" value="1"/>
</dbReference>
<dbReference type="RefSeq" id="WP_195034761.1">
    <property type="nucleotide sequence ID" value="NZ_JADLRE010000017.1"/>
</dbReference>
<sequence>MAEMDFDRSDRSTCSTEFVGRHLELRWIDGLLRSERARLITLMGPGGIGKTRLAAEALRRFRRSPDCSVYWVRLARLAPGTDTDIIAEEVMQSTATVEILGRSAQDCLVDALAGHDPDRIRRVVLVMDNCEHVLDAAASLIAVLLDRVPGLTIIATSREAVGWVDEHILKVRPLSAAHAVELFRRRAELTGQPISDDAERLAVVKQICQHVDNNPLFIRLAAARLRHRPPAIVLRELTGYIDDRRMQWSHGARAGTEERHRGVRDVISWSYGLCTDTEQLLLDRMSVFAASFEAHDNETSTRGTEQDAIIAVCADETLPQEEIESTLERLVERSLVSEYIAPTAVRFFLLESVRVFASGQLRLRSDVLGEAQLLARLRRHYKDKILAGRGNVSETEQREWMQWTTSAWDNIMVGIETGLATIDEAAISIETAIALVSQRAPFVMSYAGSAITTFIERALAVTPKSDKLPTQLRVAAMAHVSHFALWQGRFAYVADLLDECVAACVADPQLRGAWRSAAGSDLGLPADVEFASGLELMLTRCDPRSVQIFDRARRKFAEAGDTAGRQRSELFQALASCNTGDAQQALKAARQHLDRALSDGSADWVMPWAELAWMFALALHGDPREALQVGRAVLKRHGPAIDPWTLTWTLHYNVMALSRILTDLIATGGAHRNELVNLADEVALLGGAVTASFRSMGITVGAFARPTAANLKNTIGVVASVLGQDACANALDRGARMGVHSEDLHRMLMGIRSASDLLNPSTDRQPQNSRWRELSRAEREIAVLVAAGWANSAIAARRGSSIRTVDTQVSIVLRKLMLTTRADVIRHVPNELQKRVQLEARERPIRLHKPVTQPPSDSVGDGIA</sequence>
<keyword evidence="3" id="KW-1185">Reference proteome</keyword>
<feature type="domain" description="HTH luxR-type" evidence="1">
    <location>
        <begin position="767"/>
        <end position="832"/>
    </location>
</feature>
<evidence type="ECO:0000259" key="1">
    <source>
        <dbReference type="PROSITE" id="PS50043"/>
    </source>
</evidence>
<dbReference type="InterPro" id="IPR002182">
    <property type="entry name" value="NB-ARC"/>
</dbReference>
<dbReference type="EMBL" id="JADLRE010000017">
    <property type="protein sequence ID" value="MBF6227808.1"/>
    <property type="molecule type" value="Genomic_DNA"/>
</dbReference>
<name>A0ABS0CE72_9NOCA</name>
<dbReference type="Pfam" id="PF00931">
    <property type="entry name" value="NB-ARC"/>
    <property type="match status" value="1"/>
</dbReference>
<gene>
    <name evidence="2" type="ORF">IU470_22205</name>
</gene>
<dbReference type="Gene3D" id="1.10.10.10">
    <property type="entry name" value="Winged helix-like DNA-binding domain superfamily/Winged helix DNA-binding domain"/>
    <property type="match status" value="1"/>
</dbReference>
<organism evidence="2 3">
    <name type="scientific">Nocardia abscessus</name>
    <dbReference type="NCBI Taxonomy" id="120957"/>
    <lineage>
        <taxon>Bacteria</taxon>
        <taxon>Bacillati</taxon>
        <taxon>Actinomycetota</taxon>
        <taxon>Actinomycetes</taxon>
        <taxon>Mycobacteriales</taxon>
        <taxon>Nocardiaceae</taxon>
        <taxon>Nocardia</taxon>
    </lineage>
</organism>
<dbReference type="PANTHER" id="PTHR47691">
    <property type="entry name" value="REGULATOR-RELATED"/>
    <property type="match status" value="1"/>
</dbReference>
<dbReference type="InterPro" id="IPR036388">
    <property type="entry name" value="WH-like_DNA-bd_sf"/>
</dbReference>
<protein>
    <recommendedName>
        <fullName evidence="1">HTH luxR-type domain-containing protein</fullName>
    </recommendedName>
</protein>
<comment type="caution">
    <text evidence="2">The sequence shown here is derived from an EMBL/GenBank/DDBJ whole genome shotgun (WGS) entry which is preliminary data.</text>
</comment>
<accession>A0ABS0CE72</accession>
<dbReference type="InterPro" id="IPR027417">
    <property type="entry name" value="P-loop_NTPase"/>
</dbReference>
<dbReference type="PANTHER" id="PTHR47691:SF3">
    <property type="entry name" value="HTH-TYPE TRANSCRIPTIONAL REGULATOR RV0890C-RELATED"/>
    <property type="match status" value="1"/>
</dbReference>
<dbReference type="SMART" id="SM00421">
    <property type="entry name" value="HTH_LUXR"/>
    <property type="match status" value="1"/>
</dbReference>